<dbReference type="CDD" id="cd00140">
    <property type="entry name" value="beta_clamp"/>
    <property type="match status" value="1"/>
</dbReference>
<comment type="subunit">
    <text evidence="10">Forms a ring-shaped head-to-tail homodimer around DNA.</text>
</comment>
<dbReference type="SMART" id="SM00480">
    <property type="entry name" value="POL3Bc"/>
    <property type="match status" value="1"/>
</dbReference>
<dbReference type="PANTHER" id="PTHR30478">
    <property type="entry name" value="DNA POLYMERASE III SUBUNIT BETA"/>
    <property type="match status" value="1"/>
</dbReference>
<dbReference type="InterPro" id="IPR001001">
    <property type="entry name" value="DNA_polIII_beta"/>
</dbReference>
<comment type="caution">
    <text evidence="14">The sequence shown here is derived from an EMBL/GenBank/DDBJ whole genome shotgun (WGS) entry which is preliminary data.</text>
</comment>
<feature type="domain" description="DNA polymerase III beta sliding clamp C-terminal" evidence="13">
    <location>
        <begin position="250"/>
        <end position="370"/>
    </location>
</feature>
<keyword evidence="5 10" id="KW-0808">Transferase</keyword>
<keyword evidence="8 10" id="KW-0239">DNA-directed DNA polymerase</keyword>
<dbReference type="PANTHER" id="PTHR30478:SF0">
    <property type="entry name" value="BETA SLIDING CLAMP"/>
    <property type="match status" value="1"/>
</dbReference>
<evidence type="ECO:0000259" key="13">
    <source>
        <dbReference type="Pfam" id="PF02768"/>
    </source>
</evidence>
<proteinExistence type="inferred from homology"/>
<evidence type="ECO:0000256" key="2">
    <source>
        <dbReference type="ARBA" id="ARBA00010752"/>
    </source>
</evidence>
<gene>
    <name evidence="14" type="primary">dnaN</name>
    <name evidence="14" type="ORF">IW967_02035</name>
</gene>
<evidence type="ECO:0000256" key="10">
    <source>
        <dbReference type="PIRNR" id="PIRNR000804"/>
    </source>
</evidence>
<reference evidence="14 15" key="1">
    <citation type="submission" date="2020-11" db="EMBL/GenBank/DDBJ databases">
        <title>Genomic insight of Alicyclobacillus mali FL 18 reveals a new arsenic-resistant strain, with potential in environmental biotechnology.</title>
        <authorList>
            <person name="Fiorentino G."/>
            <person name="Gallo G."/>
            <person name="Aulitto M."/>
        </authorList>
    </citation>
    <scope>NUCLEOTIDE SEQUENCE [LARGE SCALE GENOMIC DNA]</scope>
    <source>
        <strain evidence="14 15">FL 18</strain>
    </source>
</reference>
<sequence>MEFSLQKQALANALQIVSKAVAVRTPKQVLMGILIELHEDEMIATAYDLELAIQTRVPVGDDTGLRVQRTGAIVLPARYFGDIVRKLPDTEIHMRVDANYMTEISAQSVEFHLHGIDAEEFPELPNFMGYESMHISAGTLEKLIESTVFAAATSEVRPVLTGVSITSDPTHLTFIATDGLRLAQHRVPHADLPERQVVIPAKSLSELSKILPEDETPVEMVLTPSHGLFVIGPTRFYTRLLEGTYPDTSRLIPRSARTQVVLESDAFLNAIDRAALIARDKDNHMVRLELTGETITVTSHSPEVGNVSETLHVLRKEGDDLQIAFNGRYVIEAVRALDAAEIAIRFNGANQAFVLERSGDPSMLQLISPILWRS</sequence>
<feature type="domain" description="DNA polymerase III beta sliding clamp N-terminal" evidence="11">
    <location>
        <begin position="1"/>
        <end position="125"/>
    </location>
</feature>
<evidence type="ECO:0000256" key="6">
    <source>
        <dbReference type="ARBA" id="ARBA00022695"/>
    </source>
</evidence>
<dbReference type="Pfam" id="PF02768">
    <property type="entry name" value="DNA_pol3_beta_3"/>
    <property type="match status" value="1"/>
</dbReference>
<keyword evidence="9" id="KW-0238">DNA-binding</keyword>
<dbReference type="PIRSF" id="PIRSF000804">
    <property type="entry name" value="DNA_pol_III_b"/>
    <property type="match status" value="1"/>
</dbReference>
<evidence type="ECO:0000256" key="5">
    <source>
        <dbReference type="ARBA" id="ARBA00022679"/>
    </source>
</evidence>
<evidence type="ECO:0000256" key="4">
    <source>
        <dbReference type="ARBA" id="ARBA00022490"/>
    </source>
</evidence>
<dbReference type="Pfam" id="PF02767">
    <property type="entry name" value="DNA_pol3_beta_2"/>
    <property type="match status" value="1"/>
</dbReference>
<dbReference type="InterPro" id="IPR046938">
    <property type="entry name" value="DNA_clamp_sf"/>
</dbReference>
<dbReference type="InterPro" id="IPR022635">
    <property type="entry name" value="DNA_polIII_beta_C"/>
</dbReference>
<comment type="function">
    <text evidence="10">Confers DNA tethering and processivity to DNA polymerases and other proteins. Acts as a clamp, forming a ring around DNA (a reaction catalyzed by the clamp-loading complex) which diffuses in an ATP-independent manner freely and bidirectionally along dsDNA. Initially characterized for its ability to contact the catalytic subunit of DNA polymerase III (Pol III), a complex, multichain enzyme responsible for most of the replicative synthesis in bacteria; Pol III exhibits 3'-5' exonuclease proofreading activity. The beta chain is required for initiation of replication as well as for processivity of DNA replication.</text>
</comment>
<dbReference type="SUPFAM" id="SSF55979">
    <property type="entry name" value="DNA clamp"/>
    <property type="match status" value="3"/>
</dbReference>
<organism evidence="14 15">
    <name type="scientific">Alicyclobacillus mali</name>
    <name type="common">ex Roth et al. 2021</name>
    <dbReference type="NCBI Taxonomy" id="1123961"/>
    <lineage>
        <taxon>Bacteria</taxon>
        <taxon>Bacillati</taxon>
        <taxon>Bacillota</taxon>
        <taxon>Bacilli</taxon>
        <taxon>Bacillales</taxon>
        <taxon>Alicyclobacillaceae</taxon>
        <taxon>Alicyclobacillus</taxon>
    </lineage>
</organism>
<protein>
    <recommendedName>
        <fullName evidence="3 10">Beta sliding clamp</fullName>
    </recommendedName>
</protein>
<dbReference type="Gene3D" id="3.10.150.10">
    <property type="entry name" value="DNA Polymerase III, subunit A, domain 2"/>
    <property type="match status" value="1"/>
</dbReference>
<comment type="subcellular location">
    <subcellularLocation>
        <location evidence="1 10">Cytoplasm</location>
    </subcellularLocation>
</comment>
<evidence type="ECO:0000313" key="14">
    <source>
        <dbReference type="EMBL" id="MBF8376656.1"/>
    </source>
</evidence>
<evidence type="ECO:0000256" key="1">
    <source>
        <dbReference type="ARBA" id="ARBA00004496"/>
    </source>
</evidence>
<evidence type="ECO:0000256" key="7">
    <source>
        <dbReference type="ARBA" id="ARBA00022705"/>
    </source>
</evidence>
<evidence type="ECO:0000256" key="8">
    <source>
        <dbReference type="ARBA" id="ARBA00022932"/>
    </source>
</evidence>
<feature type="domain" description="DNA polymerase III beta sliding clamp central" evidence="12">
    <location>
        <begin position="135"/>
        <end position="247"/>
    </location>
</feature>
<accession>A0ABS0F025</accession>
<keyword evidence="6 10" id="KW-0548">Nucleotidyltransferase</keyword>
<evidence type="ECO:0000256" key="3">
    <source>
        <dbReference type="ARBA" id="ARBA00021035"/>
    </source>
</evidence>
<dbReference type="GO" id="GO:0003887">
    <property type="term" value="F:DNA-directed DNA polymerase activity"/>
    <property type="evidence" value="ECO:0007669"/>
    <property type="project" value="UniProtKB-EC"/>
</dbReference>
<keyword evidence="15" id="KW-1185">Reference proteome</keyword>
<dbReference type="InterPro" id="IPR022634">
    <property type="entry name" value="DNA_polIII_beta_N"/>
</dbReference>
<dbReference type="Proteomes" id="UP000642910">
    <property type="component" value="Unassembled WGS sequence"/>
</dbReference>
<name>A0ABS0F025_9BACL</name>
<dbReference type="EMBL" id="JADPKZ010000024">
    <property type="protein sequence ID" value="MBF8376656.1"/>
    <property type="molecule type" value="Genomic_DNA"/>
</dbReference>
<keyword evidence="7 10" id="KW-0235">DNA replication</keyword>
<evidence type="ECO:0000313" key="15">
    <source>
        <dbReference type="Proteomes" id="UP000642910"/>
    </source>
</evidence>
<dbReference type="Pfam" id="PF00712">
    <property type="entry name" value="DNA_pol3_beta"/>
    <property type="match status" value="1"/>
</dbReference>
<dbReference type="Gene3D" id="3.70.10.10">
    <property type="match status" value="1"/>
</dbReference>
<comment type="similarity">
    <text evidence="2 10">Belongs to the beta sliding clamp family.</text>
</comment>
<evidence type="ECO:0000259" key="11">
    <source>
        <dbReference type="Pfam" id="PF00712"/>
    </source>
</evidence>
<dbReference type="RefSeq" id="WP_067851657.1">
    <property type="nucleotide sequence ID" value="NZ_JADPKZ010000024.1"/>
</dbReference>
<dbReference type="NCBIfam" id="TIGR00663">
    <property type="entry name" value="dnan"/>
    <property type="match status" value="1"/>
</dbReference>
<evidence type="ECO:0000256" key="9">
    <source>
        <dbReference type="ARBA" id="ARBA00023125"/>
    </source>
</evidence>
<dbReference type="InterPro" id="IPR022637">
    <property type="entry name" value="DNA_polIII_beta_cen"/>
</dbReference>
<keyword evidence="4 10" id="KW-0963">Cytoplasm</keyword>
<evidence type="ECO:0000259" key="12">
    <source>
        <dbReference type="Pfam" id="PF02767"/>
    </source>
</evidence>